<dbReference type="Proteomes" id="UP001194468">
    <property type="component" value="Unassembled WGS sequence"/>
</dbReference>
<dbReference type="InterPro" id="IPR036188">
    <property type="entry name" value="FAD/NAD-bd_sf"/>
</dbReference>
<dbReference type="Gene3D" id="3.50.50.60">
    <property type="entry name" value="FAD/NAD(P)-binding domain"/>
    <property type="match status" value="2"/>
</dbReference>
<dbReference type="GO" id="GO:0016709">
    <property type="term" value="F:oxidoreductase activity, acting on paired donors, with incorporation or reduction of molecular oxygen, NAD(P)H as one donor, and incorporation of one atom of oxygen"/>
    <property type="evidence" value="ECO:0007669"/>
    <property type="project" value="UniProtKB-ARBA"/>
</dbReference>
<keyword evidence="3" id="KW-0274">FAD</keyword>
<comment type="cofactor">
    <cofactor evidence="1">
        <name>FAD</name>
        <dbReference type="ChEBI" id="CHEBI:57692"/>
    </cofactor>
</comment>
<dbReference type="PANTHER" id="PTHR43004:SF19">
    <property type="entry name" value="BINDING MONOOXYGENASE, PUTATIVE (JCVI)-RELATED"/>
    <property type="match status" value="1"/>
</dbReference>
<keyword evidence="7" id="KW-1185">Reference proteome</keyword>
<name>A0AAD4GGC4_BOLED</name>
<dbReference type="AlphaFoldDB" id="A0AAD4GGC4"/>
<reference evidence="6" key="1">
    <citation type="submission" date="2019-10" db="EMBL/GenBank/DDBJ databases">
        <authorList>
            <consortium name="DOE Joint Genome Institute"/>
            <person name="Kuo A."/>
            <person name="Miyauchi S."/>
            <person name="Kiss E."/>
            <person name="Drula E."/>
            <person name="Kohler A."/>
            <person name="Sanchez-Garcia M."/>
            <person name="Andreopoulos B."/>
            <person name="Barry K.W."/>
            <person name="Bonito G."/>
            <person name="Buee M."/>
            <person name="Carver A."/>
            <person name="Chen C."/>
            <person name="Cichocki N."/>
            <person name="Clum A."/>
            <person name="Culley D."/>
            <person name="Crous P.W."/>
            <person name="Fauchery L."/>
            <person name="Girlanda M."/>
            <person name="Hayes R."/>
            <person name="Keri Z."/>
            <person name="LaButti K."/>
            <person name="Lipzen A."/>
            <person name="Lombard V."/>
            <person name="Magnuson J."/>
            <person name="Maillard F."/>
            <person name="Morin E."/>
            <person name="Murat C."/>
            <person name="Nolan M."/>
            <person name="Ohm R."/>
            <person name="Pangilinan J."/>
            <person name="Pereira M."/>
            <person name="Perotto S."/>
            <person name="Peter M."/>
            <person name="Riley R."/>
            <person name="Sitrit Y."/>
            <person name="Stielow B."/>
            <person name="Szollosi G."/>
            <person name="Zifcakova L."/>
            <person name="Stursova M."/>
            <person name="Spatafora J.W."/>
            <person name="Tedersoo L."/>
            <person name="Vaario L.-M."/>
            <person name="Yamada A."/>
            <person name="Yan M."/>
            <person name="Wang P."/>
            <person name="Xu J."/>
            <person name="Bruns T."/>
            <person name="Baldrian P."/>
            <person name="Vilgalys R."/>
            <person name="Henrissat B."/>
            <person name="Grigoriev I.V."/>
            <person name="Hibbett D."/>
            <person name="Nagy L.G."/>
            <person name="Martin F.M."/>
        </authorList>
    </citation>
    <scope>NUCLEOTIDE SEQUENCE</scope>
    <source>
        <strain evidence="6">BED1</strain>
    </source>
</reference>
<evidence type="ECO:0000256" key="4">
    <source>
        <dbReference type="ARBA" id="ARBA00023002"/>
    </source>
</evidence>
<dbReference type="PRINTS" id="PR00420">
    <property type="entry name" value="RNGMNOXGNASE"/>
</dbReference>
<keyword evidence="4" id="KW-0560">Oxidoreductase</keyword>
<comment type="caution">
    <text evidence="6">The sequence shown here is derived from an EMBL/GenBank/DDBJ whole genome shotgun (WGS) entry which is preliminary data.</text>
</comment>
<evidence type="ECO:0000313" key="6">
    <source>
        <dbReference type="EMBL" id="KAF8443210.1"/>
    </source>
</evidence>
<dbReference type="InterPro" id="IPR050641">
    <property type="entry name" value="RIFMO-like"/>
</dbReference>
<evidence type="ECO:0000256" key="1">
    <source>
        <dbReference type="ARBA" id="ARBA00001974"/>
    </source>
</evidence>
<dbReference type="EMBL" id="WHUW01000008">
    <property type="protein sequence ID" value="KAF8443210.1"/>
    <property type="molecule type" value="Genomic_DNA"/>
</dbReference>
<evidence type="ECO:0000256" key="3">
    <source>
        <dbReference type="ARBA" id="ARBA00022827"/>
    </source>
</evidence>
<organism evidence="6 7">
    <name type="scientific">Boletus edulis BED1</name>
    <dbReference type="NCBI Taxonomy" id="1328754"/>
    <lineage>
        <taxon>Eukaryota</taxon>
        <taxon>Fungi</taxon>
        <taxon>Dikarya</taxon>
        <taxon>Basidiomycota</taxon>
        <taxon>Agaricomycotina</taxon>
        <taxon>Agaricomycetes</taxon>
        <taxon>Agaricomycetidae</taxon>
        <taxon>Boletales</taxon>
        <taxon>Boletineae</taxon>
        <taxon>Boletaceae</taxon>
        <taxon>Boletoideae</taxon>
        <taxon>Boletus</taxon>
    </lineage>
</organism>
<evidence type="ECO:0000259" key="5">
    <source>
        <dbReference type="Pfam" id="PF01494"/>
    </source>
</evidence>
<gene>
    <name evidence="6" type="ORF">L210DRAFT_3397118</name>
</gene>
<dbReference type="GO" id="GO:0071949">
    <property type="term" value="F:FAD binding"/>
    <property type="evidence" value="ECO:0007669"/>
    <property type="project" value="InterPro"/>
</dbReference>
<keyword evidence="2" id="KW-0285">Flavoprotein</keyword>
<reference evidence="6" key="2">
    <citation type="journal article" date="2020" name="Nat. Commun.">
        <title>Large-scale genome sequencing of mycorrhizal fungi provides insights into the early evolution of symbiotic traits.</title>
        <authorList>
            <person name="Miyauchi S."/>
            <person name="Kiss E."/>
            <person name="Kuo A."/>
            <person name="Drula E."/>
            <person name="Kohler A."/>
            <person name="Sanchez-Garcia M."/>
            <person name="Morin E."/>
            <person name="Andreopoulos B."/>
            <person name="Barry K.W."/>
            <person name="Bonito G."/>
            <person name="Buee M."/>
            <person name="Carver A."/>
            <person name="Chen C."/>
            <person name="Cichocki N."/>
            <person name="Clum A."/>
            <person name="Culley D."/>
            <person name="Crous P.W."/>
            <person name="Fauchery L."/>
            <person name="Girlanda M."/>
            <person name="Hayes R.D."/>
            <person name="Keri Z."/>
            <person name="LaButti K."/>
            <person name="Lipzen A."/>
            <person name="Lombard V."/>
            <person name="Magnuson J."/>
            <person name="Maillard F."/>
            <person name="Murat C."/>
            <person name="Nolan M."/>
            <person name="Ohm R.A."/>
            <person name="Pangilinan J."/>
            <person name="Pereira M.F."/>
            <person name="Perotto S."/>
            <person name="Peter M."/>
            <person name="Pfister S."/>
            <person name="Riley R."/>
            <person name="Sitrit Y."/>
            <person name="Stielow J.B."/>
            <person name="Szollosi G."/>
            <person name="Zifcakova L."/>
            <person name="Stursova M."/>
            <person name="Spatafora J.W."/>
            <person name="Tedersoo L."/>
            <person name="Vaario L.M."/>
            <person name="Yamada A."/>
            <person name="Yan M."/>
            <person name="Wang P."/>
            <person name="Xu J."/>
            <person name="Bruns T."/>
            <person name="Baldrian P."/>
            <person name="Vilgalys R."/>
            <person name="Dunand C."/>
            <person name="Henrissat B."/>
            <person name="Grigoriev I.V."/>
            <person name="Hibbett D."/>
            <person name="Nagy L.G."/>
            <person name="Martin F.M."/>
        </authorList>
    </citation>
    <scope>NUCLEOTIDE SEQUENCE</scope>
    <source>
        <strain evidence="6">BED1</strain>
    </source>
</reference>
<dbReference type="Pfam" id="PF01494">
    <property type="entry name" value="FAD_binding_3"/>
    <property type="match status" value="2"/>
</dbReference>
<feature type="domain" description="FAD-binding" evidence="5">
    <location>
        <begin position="334"/>
        <end position="373"/>
    </location>
</feature>
<evidence type="ECO:0000313" key="7">
    <source>
        <dbReference type="Proteomes" id="UP001194468"/>
    </source>
</evidence>
<evidence type="ECO:0000256" key="2">
    <source>
        <dbReference type="ARBA" id="ARBA00022630"/>
    </source>
</evidence>
<sequence length="459" mass="49416">MSLPDSTTILIVGAGPTGLAAALSLLHHGFHDFVIVDAVLNGENTSRALVVHPATLEALDTIGCGDDIISQGTKATKPQVGTRSGSLAGPNMAYLKRYTRHPYALVIPQNLTEHVLGTKLASFGVSVHRPLKVVGMKRNTENTQLTDVTFEDGRVVTTKYVVGADGARSVVRTTAGIGFHDPISEKSEQVTNLAQMVLADVTFDASDEDVPFSGTLSSNSFFLRAHLPFTFNEYLVANGHPNLSGQLYRIGCGVPLEDGEIPHSPSREYLQNLVDRFGPYSLSSDSSVNPKSKSVCIKDVVWATRFRNHAAIADTPFTRLGSSGSSQPGEPEGGVIFLVGDAAHIHSPAGGQGMNLGLRDAVFLGEILTKHIHATETKPLSEADAILRDFAAVRHARALEVIGLTKGLLSVMGSKDGEWMYWWLPISAATFRNWALWVAGKLPFVQQKMAWELSGLGRR</sequence>
<feature type="domain" description="FAD-binding" evidence="5">
    <location>
        <begin position="7"/>
        <end position="185"/>
    </location>
</feature>
<protein>
    <recommendedName>
        <fullName evidence="5">FAD-binding domain-containing protein</fullName>
    </recommendedName>
</protein>
<dbReference type="PANTHER" id="PTHR43004">
    <property type="entry name" value="TRK SYSTEM POTASSIUM UPTAKE PROTEIN"/>
    <property type="match status" value="1"/>
</dbReference>
<dbReference type="InterPro" id="IPR002938">
    <property type="entry name" value="FAD-bd"/>
</dbReference>
<proteinExistence type="predicted"/>
<accession>A0AAD4GGC4</accession>
<dbReference type="SUPFAM" id="SSF51905">
    <property type="entry name" value="FAD/NAD(P)-binding domain"/>
    <property type="match status" value="1"/>
</dbReference>